<feature type="domain" description="C2H2-type" evidence="13">
    <location>
        <begin position="222"/>
        <end position="249"/>
    </location>
</feature>
<evidence type="ECO:0000256" key="9">
    <source>
        <dbReference type="ARBA" id="ARBA00023163"/>
    </source>
</evidence>
<dbReference type="GO" id="GO:0040029">
    <property type="term" value="P:epigenetic regulation of gene expression"/>
    <property type="evidence" value="ECO:0007669"/>
    <property type="project" value="UniProtKB-ARBA"/>
</dbReference>
<dbReference type="GO" id="GO:0008270">
    <property type="term" value="F:zinc ion binding"/>
    <property type="evidence" value="ECO:0007669"/>
    <property type="project" value="UniProtKB-KW"/>
</dbReference>
<protein>
    <recommendedName>
        <fullName evidence="13">C2H2-type domain-containing protein</fullName>
    </recommendedName>
</protein>
<organism evidence="14 15">
    <name type="scientific">Parthenolecanium corni</name>
    <dbReference type="NCBI Taxonomy" id="536013"/>
    <lineage>
        <taxon>Eukaryota</taxon>
        <taxon>Metazoa</taxon>
        <taxon>Ecdysozoa</taxon>
        <taxon>Arthropoda</taxon>
        <taxon>Hexapoda</taxon>
        <taxon>Insecta</taxon>
        <taxon>Pterygota</taxon>
        <taxon>Neoptera</taxon>
        <taxon>Paraneoptera</taxon>
        <taxon>Hemiptera</taxon>
        <taxon>Sternorrhyncha</taxon>
        <taxon>Coccoidea</taxon>
        <taxon>Coccidae</taxon>
        <taxon>Parthenolecanium</taxon>
    </lineage>
</organism>
<evidence type="ECO:0000256" key="12">
    <source>
        <dbReference type="SAM" id="MobiDB-lite"/>
    </source>
</evidence>
<reference evidence="14 15" key="1">
    <citation type="submission" date="2024-03" db="EMBL/GenBank/DDBJ databases">
        <title>Adaptation during the transition from Ophiocordyceps entomopathogen to insect associate is accompanied by gene loss and intensified selection.</title>
        <authorList>
            <person name="Ward C.M."/>
            <person name="Onetto C.A."/>
            <person name="Borneman A.R."/>
        </authorList>
    </citation>
    <scope>NUCLEOTIDE SEQUENCE [LARGE SCALE GENOMIC DNA]</scope>
    <source>
        <strain evidence="14">AWRI1</strain>
        <tissue evidence="14">Single Adult Female</tissue>
    </source>
</reference>
<keyword evidence="8" id="KW-0238">DNA-binding</keyword>
<dbReference type="GO" id="GO:0003682">
    <property type="term" value="F:chromatin binding"/>
    <property type="evidence" value="ECO:0007669"/>
    <property type="project" value="UniProtKB-ARBA"/>
</dbReference>
<dbReference type="PANTHER" id="PTHR24384">
    <property type="entry name" value="FINGER PUTATIVE TRANSCRIPTION FACTOR FAMILY-RELATED"/>
    <property type="match status" value="1"/>
</dbReference>
<keyword evidence="3" id="KW-0479">Metal-binding</keyword>
<keyword evidence="5 11" id="KW-0863">Zinc-finger</keyword>
<evidence type="ECO:0000256" key="5">
    <source>
        <dbReference type="ARBA" id="ARBA00022771"/>
    </source>
</evidence>
<comment type="similarity">
    <text evidence="2">Belongs to the krueppel C2H2-type zinc-finger protein family.</text>
</comment>
<keyword evidence="15" id="KW-1185">Reference proteome</keyword>
<keyword evidence="7" id="KW-0805">Transcription regulation</keyword>
<accession>A0AAN9Y7R4</accession>
<gene>
    <name evidence="14" type="ORF">V9T40_006546</name>
</gene>
<dbReference type="PROSITE" id="PS00028">
    <property type="entry name" value="ZINC_FINGER_C2H2_1"/>
    <property type="match status" value="6"/>
</dbReference>
<dbReference type="EMBL" id="JBBCAQ010000014">
    <property type="protein sequence ID" value="KAK7598311.1"/>
    <property type="molecule type" value="Genomic_DNA"/>
</dbReference>
<keyword evidence="6" id="KW-0862">Zinc</keyword>
<dbReference type="FunFam" id="3.30.160.60:FF:001289">
    <property type="entry name" value="Zinc finger protein 574"/>
    <property type="match status" value="1"/>
</dbReference>
<dbReference type="Gene3D" id="3.30.160.60">
    <property type="entry name" value="Classic Zinc Finger"/>
    <property type="match status" value="7"/>
</dbReference>
<dbReference type="FunFam" id="3.30.160.60:FF:000690">
    <property type="entry name" value="Zinc finger protein 354C"/>
    <property type="match status" value="1"/>
</dbReference>
<feature type="region of interest" description="Disordered" evidence="12">
    <location>
        <begin position="98"/>
        <end position="129"/>
    </location>
</feature>
<dbReference type="InterPro" id="IPR050752">
    <property type="entry name" value="C2H2-ZF_domain"/>
</dbReference>
<dbReference type="FunFam" id="3.30.160.60:FF:000030">
    <property type="entry name" value="Zinc finger protein 628"/>
    <property type="match status" value="1"/>
</dbReference>
<dbReference type="PANTHER" id="PTHR24384:SF189">
    <property type="entry name" value="C2H2-TYPE DOMAIN-CONTAINING PROTEIN-RELATED"/>
    <property type="match status" value="1"/>
</dbReference>
<feature type="domain" description="C2H2-type" evidence="13">
    <location>
        <begin position="334"/>
        <end position="361"/>
    </location>
</feature>
<dbReference type="SUPFAM" id="SSF57667">
    <property type="entry name" value="beta-beta-alpha zinc fingers"/>
    <property type="match status" value="4"/>
</dbReference>
<feature type="compositionally biased region" description="Basic and acidic residues" evidence="12">
    <location>
        <begin position="114"/>
        <end position="126"/>
    </location>
</feature>
<keyword evidence="10" id="KW-0539">Nucleus</keyword>
<dbReference type="InterPro" id="IPR013087">
    <property type="entry name" value="Znf_C2H2_type"/>
</dbReference>
<dbReference type="FunFam" id="3.30.160.60:FF:000188">
    <property type="entry name" value="Zinc finger protein 787"/>
    <property type="match status" value="1"/>
</dbReference>
<dbReference type="GO" id="GO:0000785">
    <property type="term" value="C:chromatin"/>
    <property type="evidence" value="ECO:0007669"/>
    <property type="project" value="UniProtKB-ARBA"/>
</dbReference>
<evidence type="ECO:0000256" key="2">
    <source>
        <dbReference type="ARBA" id="ARBA00006991"/>
    </source>
</evidence>
<dbReference type="GO" id="GO:0000981">
    <property type="term" value="F:DNA-binding transcription factor activity, RNA polymerase II-specific"/>
    <property type="evidence" value="ECO:0007669"/>
    <property type="project" value="TreeGrafter"/>
</dbReference>
<dbReference type="PROSITE" id="PS50157">
    <property type="entry name" value="ZINC_FINGER_C2H2_2"/>
    <property type="match status" value="7"/>
</dbReference>
<comment type="subcellular location">
    <subcellularLocation>
        <location evidence="1">Nucleus</location>
    </subcellularLocation>
</comment>
<dbReference type="FunFam" id="3.30.160.60:FF:002343">
    <property type="entry name" value="Zinc finger protein 33A"/>
    <property type="match status" value="1"/>
</dbReference>
<feature type="domain" description="C2H2-type" evidence="13">
    <location>
        <begin position="250"/>
        <end position="277"/>
    </location>
</feature>
<comment type="caution">
    <text evidence="14">The sequence shown here is derived from an EMBL/GenBank/DDBJ whole genome shotgun (WGS) entry which is preliminary data.</text>
</comment>
<feature type="domain" description="C2H2-type" evidence="13">
    <location>
        <begin position="278"/>
        <end position="305"/>
    </location>
</feature>
<evidence type="ECO:0000313" key="14">
    <source>
        <dbReference type="EMBL" id="KAK7598311.1"/>
    </source>
</evidence>
<evidence type="ECO:0000256" key="1">
    <source>
        <dbReference type="ARBA" id="ARBA00004123"/>
    </source>
</evidence>
<dbReference type="FunFam" id="3.30.160.60:FF:001498">
    <property type="entry name" value="Zinc finger protein 404"/>
    <property type="match status" value="1"/>
</dbReference>
<evidence type="ECO:0000256" key="3">
    <source>
        <dbReference type="ARBA" id="ARBA00022723"/>
    </source>
</evidence>
<evidence type="ECO:0000313" key="15">
    <source>
        <dbReference type="Proteomes" id="UP001367676"/>
    </source>
</evidence>
<evidence type="ECO:0000256" key="8">
    <source>
        <dbReference type="ARBA" id="ARBA00023125"/>
    </source>
</evidence>
<evidence type="ECO:0000259" key="13">
    <source>
        <dbReference type="PROSITE" id="PS50157"/>
    </source>
</evidence>
<feature type="domain" description="C2H2-type" evidence="13">
    <location>
        <begin position="306"/>
        <end position="333"/>
    </location>
</feature>
<feature type="domain" description="C2H2-type" evidence="13">
    <location>
        <begin position="144"/>
        <end position="171"/>
    </location>
</feature>
<dbReference type="FunFam" id="3.30.160.60:FF:000710">
    <property type="entry name" value="Zinc finger protein 768"/>
    <property type="match status" value="1"/>
</dbReference>
<dbReference type="Proteomes" id="UP001367676">
    <property type="component" value="Unassembled WGS sequence"/>
</dbReference>
<evidence type="ECO:0000256" key="7">
    <source>
        <dbReference type="ARBA" id="ARBA00023015"/>
    </source>
</evidence>
<evidence type="ECO:0000256" key="10">
    <source>
        <dbReference type="ARBA" id="ARBA00023242"/>
    </source>
</evidence>
<feature type="domain" description="C2H2-type" evidence="13">
    <location>
        <begin position="194"/>
        <end position="221"/>
    </location>
</feature>
<keyword evidence="9" id="KW-0804">Transcription</keyword>
<dbReference type="GO" id="GO:0005634">
    <property type="term" value="C:nucleus"/>
    <property type="evidence" value="ECO:0007669"/>
    <property type="project" value="UniProtKB-SubCell"/>
</dbReference>
<evidence type="ECO:0000256" key="6">
    <source>
        <dbReference type="ARBA" id="ARBA00022833"/>
    </source>
</evidence>
<proteinExistence type="inferred from homology"/>
<sequence length="378" mass="43119">MENCLYGGGILVGLYQSEKSVQTESTFLETYFVKDFFDSSNRANLCFERINAKADSLNITKNDRPSIEDFIQKNDGHSNGIELAQFEEQFIKAHMNTVKPPEQTPHSNPLHAAPLEKKDPKAEKSKPLNGPVKYLKIDFKERRYKCETCNKRFVNSSDYKRHIKIHTDEKLFVCSICTKVFIPPPQAHTGEKPYGCNICGKYFGSNADLTRHTRIHTGERPYACATCSKLFSTTADVKRHSRIHSEAKPYECEICKKCFKGCSDLTRHRKIHSPEKPHACNICGKNFKFSGDLTRHYRIHTNDKPFVCGVCKKCFRTNPDLTRHSRLHTGEKPFSCNLCLKRFTNSADLTRHIVMCVGGKFIEPPPPSNTVYSPPRCS</sequence>
<dbReference type="InterPro" id="IPR036236">
    <property type="entry name" value="Znf_C2H2_sf"/>
</dbReference>
<evidence type="ECO:0000256" key="4">
    <source>
        <dbReference type="ARBA" id="ARBA00022737"/>
    </source>
</evidence>
<dbReference type="Pfam" id="PF00096">
    <property type="entry name" value="zf-C2H2"/>
    <property type="match status" value="6"/>
</dbReference>
<dbReference type="SMART" id="SM00355">
    <property type="entry name" value="ZnF_C2H2"/>
    <property type="match status" value="7"/>
</dbReference>
<dbReference type="GO" id="GO:0000978">
    <property type="term" value="F:RNA polymerase II cis-regulatory region sequence-specific DNA binding"/>
    <property type="evidence" value="ECO:0007669"/>
    <property type="project" value="TreeGrafter"/>
</dbReference>
<dbReference type="AlphaFoldDB" id="A0AAN9Y7R4"/>
<name>A0AAN9Y7R4_9HEMI</name>
<keyword evidence="4" id="KW-0677">Repeat</keyword>
<evidence type="ECO:0000256" key="11">
    <source>
        <dbReference type="PROSITE-ProRule" id="PRU00042"/>
    </source>
</evidence>